<accession>A0A8J5M4B4</accession>
<dbReference type="Proteomes" id="UP000709295">
    <property type="component" value="Unassembled WGS sequence"/>
</dbReference>
<proteinExistence type="predicted"/>
<evidence type="ECO:0000313" key="1">
    <source>
        <dbReference type="EMBL" id="KAG6961641.1"/>
    </source>
</evidence>
<dbReference type="AlphaFoldDB" id="A0A8J5M4B4"/>
<keyword evidence="2" id="KW-1185">Reference proteome</keyword>
<reference evidence="1" key="1">
    <citation type="submission" date="2021-01" db="EMBL/GenBank/DDBJ databases">
        <title>Phytophthora aleatoria, a newly-described species from Pinus radiata is distinct from Phytophthora cactorum isolates based on comparative genomics.</title>
        <authorList>
            <person name="Mcdougal R."/>
            <person name="Panda P."/>
            <person name="Williams N."/>
            <person name="Studholme D.J."/>
        </authorList>
    </citation>
    <scope>NUCLEOTIDE SEQUENCE</scope>
    <source>
        <strain evidence="1">NZFS 4037</strain>
    </source>
</reference>
<protein>
    <submittedName>
        <fullName evidence="1">Uncharacterized protein</fullName>
    </submittedName>
</protein>
<sequence>MKTAQASSAVHNNAHLRKLTATEADTLLAYLRGEIELRHPPSFIKAVLSVLQRAILEDFHRTYVEYSLTADVPAGVQLGRRPAHMTILEDIFKENTGANYRVPMVSRLAKDAKRLHFDCRHTLTLVFYSKRLARSVGGQHIAHSKGLSIRPVVRRAHSMARIRLLS</sequence>
<comment type="caution">
    <text evidence="1">The sequence shown here is derived from an EMBL/GenBank/DDBJ whole genome shotgun (WGS) entry which is preliminary data.</text>
</comment>
<name>A0A8J5M4B4_9STRA</name>
<organism evidence="1 2">
    <name type="scientific">Phytophthora aleatoria</name>
    <dbReference type="NCBI Taxonomy" id="2496075"/>
    <lineage>
        <taxon>Eukaryota</taxon>
        <taxon>Sar</taxon>
        <taxon>Stramenopiles</taxon>
        <taxon>Oomycota</taxon>
        <taxon>Peronosporomycetes</taxon>
        <taxon>Peronosporales</taxon>
        <taxon>Peronosporaceae</taxon>
        <taxon>Phytophthora</taxon>
    </lineage>
</organism>
<evidence type="ECO:0000313" key="2">
    <source>
        <dbReference type="Proteomes" id="UP000709295"/>
    </source>
</evidence>
<gene>
    <name evidence="1" type="ORF">JG688_00008983</name>
</gene>
<dbReference type="EMBL" id="JAENGY010000496">
    <property type="protein sequence ID" value="KAG6961641.1"/>
    <property type="molecule type" value="Genomic_DNA"/>
</dbReference>